<dbReference type="SUPFAM" id="SSF51556">
    <property type="entry name" value="Metallo-dependent hydrolases"/>
    <property type="match status" value="1"/>
</dbReference>
<organism evidence="3 4">
    <name type="scientific">Parapedobacter defluvii</name>
    <dbReference type="NCBI Taxonomy" id="2045106"/>
    <lineage>
        <taxon>Bacteria</taxon>
        <taxon>Pseudomonadati</taxon>
        <taxon>Bacteroidota</taxon>
        <taxon>Sphingobacteriia</taxon>
        <taxon>Sphingobacteriales</taxon>
        <taxon>Sphingobacteriaceae</taxon>
        <taxon>Parapedobacter</taxon>
    </lineage>
</organism>
<evidence type="ECO:0000259" key="2">
    <source>
        <dbReference type="Pfam" id="PF04909"/>
    </source>
</evidence>
<sequence length="279" mass="32100">MERIDAHQHFWKYHPKRDAWITDDMAVIQRDFLPYDLKPVLEANGVSGCIAVQADQSEEETLFLLNLAEQAPFIRGVVGWVDLQAADVDGRLAYFRRYPKLKGFRHIVQGEQDPDFLLRPVFLNGVEALGKRGYTYDLLVKPHQLDAALEFVRSLPNQPLVIDHLAKPYIQAGIREPWATQMAAIAEYEHVYCKLSGMVTEADWKRWKPVDFLFYIQHILQVFGPRRVMFGSDWPVCLVAADYARVVELVAEAIDSFTDSEQQMVWHQSATDFYGLLSI</sequence>
<keyword evidence="4" id="KW-1185">Reference proteome</keyword>
<dbReference type="Proteomes" id="UP000597338">
    <property type="component" value="Unassembled WGS sequence"/>
</dbReference>
<comment type="caution">
    <text evidence="3">The sequence shown here is derived from an EMBL/GenBank/DDBJ whole genome shotgun (WGS) entry which is preliminary data.</text>
</comment>
<dbReference type="PANTHER" id="PTHR43569">
    <property type="entry name" value="AMIDOHYDROLASE"/>
    <property type="match status" value="1"/>
</dbReference>
<dbReference type="PANTHER" id="PTHR43569:SF2">
    <property type="entry name" value="AMIDOHYDROLASE-RELATED DOMAIN-CONTAINING PROTEIN"/>
    <property type="match status" value="1"/>
</dbReference>
<dbReference type="InterPro" id="IPR052350">
    <property type="entry name" value="Metallo-dep_Lactonases"/>
</dbReference>
<dbReference type="Gene3D" id="3.20.20.140">
    <property type="entry name" value="Metal-dependent hydrolases"/>
    <property type="match status" value="1"/>
</dbReference>
<dbReference type="EMBL" id="BMIK01000002">
    <property type="protein sequence ID" value="GGC20920.1"/>
    <property type="molecule type" value="Genomic_DNA"/>
</dbReference>
<dbReference type="Pfam" id="PF04909">
    <property type="entry name" value="Amidohydro_2"/>
    <property type="match status" value="1"/>
</dbReference>
<dbReference type="InterPro" id="IPR006680">
    <property type="entry name" value="Amidohydro-rel"/>
</dbReference>
<dbReference type="InterPro" id="IPR032466">
    <property type="entry name" value="Metal_Hydrolase"/>
</dbReference>
<evidence type="ECO:0000313" key="4">
    <source>
        <dbReference type="Proteomes" id="UP000597338"/>
    </source>
</evidence>
<proteinExistence type="inferred from homology"/>
<evidence type="ECO:0000313" key="3">
    <source>
        <dbReference type="EMBL" id="GGC20920.1"/>
    </source>
</evidence>
<feature type="domain" description="Amidohydrolase-related" evidence="2">
    <location>
        <begin position="4"/>
        <end position="276"/>
    </location>
</feature>
<accession>A0ABQ1LD07</accession>
<dbReference type="RefSeq" id="WP_188748313.1">
    <property type="nucleotide sequence ID" value="NZ_BMIK01000002.1"/>
</dbReference>
<name>A0ABQ1LD07_9SPHI</name>
<gene>
    <name evidence="3" type="ORF">GCM10011386_11030</name>
</gene>
<comment type="similarity">
    <text evidence="1">Belongs to the metallo-dependent hydrolases superfamily.</text>
</comment>
<evidence type="ECO:0000256" key="1">
    <source>
        <dbReference type="ARBA" id="ARBA00038310"/>
    </source>
</evidence>
<reference evidence="4" key="1">
    <citation type="journal article" date="2019" name="Int. J. Syst. Evol. Microbiol.">
        <title>The Global Catalogue of Microorganisms (GCM) 10K type strain sequencing project: providing services to taxonomists for standard genome sequencing and annotation.</title>
        <authorList>
            <consortium name="The Broad Institute Genomics Platform"/>
            <consortium name="The Broad Institute Genome Sequencing Center for Infectious Disease"/>
            <person name="Wu L."/>
            <person name="Ma J."/>
        </authorList>
    </citation>
    <scope>NUCLEOTIDE SEQUENCE [LARGE SCALE GENOMIC DNA]</scope>
    <source>
        <strain evidence="4">CGMCC 1.15342</strain>
    </source>
</reference>
<protein>
    <submittedName>
        <fullName evidence="3">Amidohydrolase</fullName>
    </submittedName>
</protein>